<organism evidence="2 3">
    <name type="scientific">Amycolatopsis camponoti</name>
    <dbReference type="NCBI Taxonomy" id="2606593"/>
    <lineage>
        <taxon>Bacteria</taxon>
        <taxon>Bacillati</taxon>
        <taxon>Actinomycetota</taxon>
        <taxon>Actinomycetes</taxon>
        <taxon>Pseudonocardiales</taxon>
        <taxon>Pseudonocardiaceae</taxon>
        <taxon>Amycolatopsis</taxon>
    </lineage>
</organism>
<keyword evidence="1" id="KW-0732">Signal</keyword>
<feature type="signal peptide" evidence="1">
    <location>
        <begin position="1"/>
        <end position="39"/>
    </location>
</feature>
<evidence type="ECO:0000313" key="3">
    <source>
        <dbReference type="Proteomes" id="UP000399805"/>
    </source>
</evidence>
<proteinExistence type="predicted"/>
<feature type="chain" id="PRO_5026352101" evidence="1">
    <location>
        <begin position="40"/>
        <end position="304"/>
    </location>
</feature>
<protein>
    <submittedName>
        <fullName evidence="2">Uncharacterized protein</fullName>
    </submittedName>
</protein>
<dbReference type="EMBL" id="CABVGP010000002">
    <property type="protein sequence ID" value="VVJ20327.1"/>
    <property type="molecule type" value="Genomic_DNA"/>
</dbReference>
<keyword evidence="3" id="KW-1185">Reference proteome</keyword>
<gene>
    <name evidence="2" type="ORF">AA23TX_05348</name>
</gene>
<reference evidence="2 3" key="1">
    <citation type="submission" date="2019-09" db="EMBL/GenBank/DDBJ databases">
        <authorList>
            <person name="Leyn A S."/>
        </authorList>
    </citation>
    <scope>NUCLEOTIDE SEQUENCE [LARGE SCALE GENOMIC DNA]</scope>
    <source>
        <strain evidence="2">AA231_1</strain>
    </source>
</reference>
<dbReference type="AlphaFoldDB" id="A0A6I8LWX7"/>
<name>A0A6I8LWX7_9PSEU</name>
<dbReference type="Proteomes" id="UP000399805">
    <property type="component" value="Unassembled WGS sequence"/>
</dbReference>
<sequence length="304" mass="30570">MTNSPEGEPVKGSGFLKRAAAVVAVPVLAVLVGAGPAQAQAVATGTLSFGGDPGDWISGGGSYAYSTDAKDRLTVNATEDHNHVAVSVSAFNGDWWTLDLAAPAGTGLAAGTYDGATRYPFEGGDAPGLDLSGNGRGCNTLTGTFTVQKLVFGPHGYVQTLDATYEQHCEGGTSAARGEVHIANPVAPPELAIGLKVATDGTASALNGNAYLHGTVGCTAAAQVTLSGTATQVKHNVIIRGNYSAQVACTPGAPVPWTATAVPAGTTPFQKGKAEVVTQATALDPVYNSNVSVDDTSVVTLTKG</sequence>
<evidence type="ECO:0000256" key="1">
    <source>
        <dbReference type="SAM" id="SignalP"/>
    </source>
</evidence>
<accession>A0A6I8LWX7</accession>
<evidence type="ECO:0000313" key="2">
    <source>
        <dbReference type="EMBL" id="VVJ20327.1"/>
    </source>
</evidence>